<protein>
    <submittedName>
        <fullName evidence="2">Protein of uncharacterized function (DUF2644)</fullName>
    </submittedName>
</protein>
<reference evidence="2 3" key="1">
    <citation type="submission" date="2018-06" db="EMBL/GenBank/DDBJ databases">
        <authorList>
            <consortium name="Pathogen Informatics"/>
            <person name="Doyle S."/>
        </authorList>
    </citation>
    <scope>NUCLEOTIDE SEQUENCE [LARGE SCALE GENOMIC DNA]</scope>
    <source>
        <strain evidence="2 3">NCTC10672</strain>
    </source>
</reference>
<dbReference type="InterPro" id="IPR020300">
    <property type="entry name" value="DUF2644"/>
</dbReference>
<gene>
    <name evidence="2" type="ORF">NCTC10672_01648</name>
</gene>
<evidence type="ECO:0000313" key="2">
    <source>
        <dbReference type="EMBL" id="STP05681.1"/>
    </source>
</evidence>
<name>A0A377JJ26_HAEPA</name>
<dbReference type="EMBL" id="UGHY01000002">
    <property type="protein sequence ID" value="STP05681.1"/>
    <property type="molecule type" value="Genomic_DNA"/>
</dbReference>
<keyword evidence="1" id="KW-0812">Transmembrane</keyword>
<dbReference type="Pfam" id="PF10841">
    <property type="entry name" value="DUF2644"/>
    <property type="match status" value="1"/>
</dbReference>
<evidence type="ECO:0000313" key="3">
    <source>
        <dbReference type="Proteomes" id="UP000254186"/>
    </source>
</evidence>
<feature type="transmembrane region" description="Helical" evidence="1">
    <location>
        <begin position="44"/>
        <end position="65"/>
    </location>
</feature>
<organism evidence="2 3">
    <name type="scientific">Haemophilus parainfluenzae</name>
    <dbReference type="NCBI Taxonomy" id="729"/>
    <lineage>
        <taxon>Bacteria</taxon>
        <taxon>Pseudomonadati</taxon>
        <taxon>Pseudomonadota</taxon>
        <taxon>Gammaproteobacteria</taxon>
        <taxon>Pasteurellales</taxon>
        <taxon>Pasteurellaceae</taxon>
        <taxon>Haemophilus</taxon>
    </lineage>
</organism>
<evidence type="ECO:0000256" key="1">
    <source>
        <dbReference type="SAM" id="Phobius"/>
    </source>
</evidence>
<keyword evidence="1" id="KW-0472">Membrane</keyword>
<sequence>MKKLSELITNDNGRLSTTAFIQFFGALLMAGILVYAVWLDRTYVGELFTTFALFCGGGVATKGFANALNNRGREE</sequence>
<proteinExistence type="predicted"/>
<dbReference type="RefSeq" id="WP_115180419.1">
    <property type="nucleotide sequence ID" value="NZ_UGHY01000002.1"/>
</dbReference>
<dbReference type="Proteomes" id="UP000254186">
    <property type="component" value="Unassembled WGS sequence"/>
</dbReference>
<keyword evidence="1" id="KW-1133">Transmembrane helix</keyword>
<dbReference type="AlphaFoldDB" id="A0A377JJ26"/>
<accession>A0A377JJ26</accession>
<feature type="transmembrane region" description="Helical" evidence="1">
    <location>
        <begin position="20"/>
        <end position="38"/>
    </location>
</feature>